<sequence length="158" mass="17296">MSANCAPHLSQLVHAATPNPVKVEKAALKVRFTTASTALIAEAKCLPDDKAELWEEKVMWMHRWEEKTGEVYPIVEHGQELDINIKIDTADGPMITEADKAYKRWSAEEVAVAACRGGDEDVQMEEEVAQEAGEQGASVAVPAATEKMSHVEVVAWPV</sequence>
<proteinExistence type="predicted"/>
<reference evidence="1 2" key="1">
    <citation type="submission" date="2014-04" db="EMBL/GenBank/DDBJ databases">
        <authorList>
            <consortium name="DOE Joint Genome Institute"/>
            <person name="Kuo A."/>
            <person name="Kohler A."/>
            <person name="Costa M.D."/>
            <person name="Nagy L.G."/>
            <person name="Floudas D."/>
            <person name="Copeland A."/>
            <person name="Barry K.W."/>
            <person name="Cichocki N."/>
            <person name="Veneault-Fourrey C."/>
            <person name="LaButti K."/>
            <person name="Lindquist E.A."/>
            <person name="Lipzen A."/>
            <person name="Lundell T."/>
            <person name="Morin E."/>
            <person name="Murat C."/>
            <person name="Sun H."/>
            <person name="Tunlid A."/>
            <person name="Henrissat B."/>
            <person name="Grigoriev I.V."/>
            <person name="Hibbett D.S."/>
            <person name="Martin F."/>
            <person name="Nordberg H.P."/>
            <person name="Cantor M.N."/>
            <person name="Hua S.X."/>
        </authorList>
    </citation>
    <scope>NUCLEOTIDE SEQUENCE [LARGE SCALE GENOMIC DNA]</scope>
    <source>
        <strain evidence="1 2">Marx 270</strain>
    </source>
</reference>
<dbReference type="InParanoid" id="A0A0C3NIZ2"/>
<dbReference type="EMBL" id="KN831992">
    <property type="protein sequence ID" value="KIO00955.1"/>
    <property type="molecule type" value="Genomic_DNA"/>
</dbReference>
<reference evidence="2" key="2">
    <citation type="submission" date="2015-01" db="EMBL/GenBank/DDBJ databases">
        <title>Evolutionary Origins and Diversification of the Mycorrhizal Mutualists.</title>
        <authorList>
            <consortium name="DOE Joint Genome Institute"/>
            <consortium name="Mycorrhizal Genomics Consortium"/>
            <person name="Kohler A."/>
            <person name="Kuo A."/>
            <person name="Nagy L.G."/>
            <person name="Floudas D."/>
            <person name="Copeland A."/>
            <person name="Barry K.W."/>
            <person name="Cichocki N."/>
            <person name="Veneault-Fourrey C."/>
            <person name="LaButti K."/>
            <person name="Lindquist E.A."/>
            <person name="Lipzen A."/>
            <person name="Lundell T."/>
            <person name="Morin E."/>
            <person name="Murat C."/>
            <person name="Riley R."/>
            <person name="Ohm R."/>
            <person name="Sun H."/>
            <person name="Tunlid A."/>
            <person name="Henrissat B."/>
            <person name="Grigoriev I.V."/>
            <person name="Hibbett D.S."/>
            <person name="Martin F."/>
        </authorList>
    </citation>
    <scope>NUCLEOTIDE SEQUENCE [LARGE SCALE GENOMIC DNA]</scope>
    <source>
        <strain evidence="2">Marx 270</strain>
    </source>
</reference>
<protein>
    <submittedName>
        <fullName evidence="1">Uncharacterized protein</fullName>
    </submittedName>
</protein>
<name>A0A0C3NIZ2_PISTI</name>
<dbReference type="HOGENOM" id="CLU_043974_2_0_1"/>
<accession>A0A0C3NIZ2</accession>
<keyword evidence="2" id="KW-1185">Reference proteome</keyword>
<dbReference type="Proteomes" id="UP000054217">
    <property type="component" value="Unassembled WGS sequence"/>
</dbReference>
<organism evidence="1 2">
    <name type="scientific">Pisolithus tinctorius Marx 270</name>
    <dbReference type="NCBI Taxonomy" id="870435"/>
    <lineage>
        <taxon>Eukaryota</taxon>
        <taxon>Fungi</taxon>
        <taxon>Dikarya</taxon>
        <taxon>Basidiomycota</taxon>
        <taxon>Agaricomycotina</taxon>
        <taxon>Agaricomycetes</taxon>
        <taxon>Agaricomycetidae</taxon>
        <taxon>Boletales</taxon>
        <taxon>Sclerodermatineae</taxon>
        <taxon>Pisolithaceae</taxon>
        <taxon>Pisolithus</taxon>
    </lineage>
</organism>
<gene>
    <name evidence="1" type="ORF">M404DRAFT_29157</name>
</gene>
<evidence type="ECO:0000313" key="1">
    <source>
        <dbReference type="EMBL" id="KIO00955.1"/>
    </source>
</evidence>
<evidence type="ECO:0000313" key="2">
    <source>
        <dbReference type="Proteomes" id="UP000054217"/>
    </source>
</evidence>
<dbReference type="OrthoDB" id="2693478at2759"/>
<dbReference type="AlphaFoldDB" id="A0A0C3NIZ2"/>